<organism evidence="2 3">
    <name type="scientific">Streptomyces noboritoensis</name>
    <dbReference type="NCBI Taxonomy" id="67337"/>
    <lineage>
        <taxon>Bacteria</taxon>
        <taxon>Bacillati</taxon>
        <taxon>Actinomycetota</taxon>
        <taxon>Actinomycetes</taxon>
        <taxon>Kitasatosporales</taxon>
        <taxon>Streptomycetaceae</taxon>
        <taxon>Streptomyces</taxon>
    </lineage>
</organism>
<name>A0ABV6TNI8_9ACTN</name>
<evidence type="ECO:0000313" key="3">
    <source>
        <dbReference type="Proteomes" id="UP001589887"/>
    </source>
</evidence>
<protein>
    <submittedName>
        <fullName evidence="2">Uncharacterized protein</fullName>
    </submittedName>
</protein>
<dbReference type="RefSeq" id="WP_394322206.1">
    <property type="nucleotide sequence ID" value="NZ_JBHMQV010000009.1"/>
</dbReference>
<proteinExistence type="predicted"/>
<feature type="compositionally biased region" description="Basic and acidic residues" evidence="1">
    <location>
        <begin position="1"/>
        <end position="14"/>
    </location>
</feature>
<gene>
    <name evidence="2" type="ORF">ACFH04_27015</name>
</gene>
<accession>A0ABV6TNI8</accession>
<feature type="region of interest" description="Disordered" evidence="1">
    <location>
        <begin position="1"/>
        <end position="44"/>
    </location>
</feature>
<sequence length="44" mass="5019">MHPDRVDRLDRLDPSRLLPSSRRAGVLPPRHRTAARPVPRGRSP</sequence>
<reference evidence="2 3" key="1">
    <citation type="submission" date="2024-09" db="EMBL/GenBank/DDBJ databases">
        <authorList>
            <person name="Sun Q."/>
            <person name="Mori K."/>
        </authorList>
    </citation>
    <scope>NUCLEOTIDE SEQUENCE [LARGE SCALE GENOMIC DNA]</scope>
    <source>
        <strain evidence="2 3">JCM 4557</strain>
    </source>
</reference>
<keyword evidence="3" id="KW-1185">Reference proteome</keyword>
<evidence type="ECO:0000256" key="1">
    <source>
        <dbReference type="SAM" id="MobiDB-lite"/>
    </source>
</evidence>
<dbReference type="EMBL" id="JBHMQV010000009">
    <property type="protein sequence ID" value="MFC0847326.1"/>
    <property type="molecule type" value="Genomic_DNA"/>
</dbReference>
<comment type="caution">
    <text evidence="2">The sequence shown here is derived from an EMBL/GenBank/DDBJ whole genome shotgun (WGS) entry which is preliminary data.</text>
</comment>
<evidence type="ECO:0000313" key="2">
    <source>
        <dbReference type="EMBL" id="MFC0847326.1"/>
    </source>
</evidence>
<dbReference type="Proteomes" id="UP001589887">
    <property type="component" value="Unassembled WGS sequence"/>
</dbReference>